<dbReference type="EMBL" id="BNJJ01000001">
    <property type="protein sequence ID" value="GHO82160.1"/>
    <property type="molecule type" value="Genomic_DNA"/>
</dbReference>
<comment type="caution">
    <text evidence="2">The sequence shown here is derived from an EMBL/GenBank/DDBJ whole genome shotgun (WGS) entry which is preliminary data.</text>
</comment>
<keyword evidence="3" id="KW-1185">Reference proteome</keyword>
<dbReference type="RefSeq" id="WP_201359862.1">
    <property type="nucleotide sequence ID" value="NZ_BNJJ01000001.1"/>
</dbReference>
<feature type="signal peptide" evidence="1">
    <location>
        <begin position="1"/>
        <end position="24"/>
    </location>
</feature>
<keyword evidence="1" id="KW-0732">Signal</keyword>
<evidence type="ECO:0000313" key="2">
    <source>
        <dbReference type="EMBL" id="GHO82160.1"/>
    </source>
</evidence>
<reference evidence="2 3" key="1">
    <citation type="journal article" date="2021" name="Int. J. Syst. Evol. Microbiol.">
        <title>Reticulibacter mediterranei gen. nov., sp. nov., within the new family Reticulibacteraceae fam. nov., and Ktedonospora formicarum gen. nov., sp. nov., Ktedonobacter robiniae sp. nov., Dictyobacter formicarum sp. nov. and Dictyobacter arantiisoli sp. nov., belonging to the class Ktedonobacteria.</title>
        <authorList>
            <person name="Yabe S."/>
            <person name="Zheng Y."/>
            <person name="Wang C.M."/>
            <person name="Sakai Y."/>
            <person name="Abe K."/>
            <person name="Yokota A."/>
            <person name="Donadio S."/>
            <person name="Cavaletti L."/>
            <person name="Monciardini P."/>
        </authorList>
    </citation>
    <scope>NUCLEOTIDE SEQUENCE [LARGE SCALE GENOMIC DNA]</scope>
    <source>
        <strain evidence="2 3">SOSP1-9</strain>
    </source>
</reference>
<dbReference type="Proteomes" id="UP000635565">
    <property type="component" value="Unassembled WGS sequence"/>
</dbReference>
<gene>
    <name evidence="2" type="ORF">KSZ_01660</name>
</gene>
<feature type="chain" id="PRO_5045828245" evidence="1">
    <location>
        <begin position="25"/>
        <end position="199"/>
    </location>
</feature>
<proteinExistence type="predicted"/>
<name>A0ABQ3V7R1_9CHLR</name>
<evidence type="ECO:0000313" key="3">
    <source>
        <dbReference type="Proteomes" id="UP000635565"/>
    </source>
</evidence>
<organism evidence="2 3">
    <name type="scientific">Dictyobacter formicarum</name>
    <dbReference type="NCBI Taxonomy" id="2778368"/>
    <lineage>
        <taxon>Bacteria</taxon>
        <taxon>Bacillati</taxon>
        <taxon>Chloroflexota</taxon>
        <taxon>Ktedonobacteria</taxon>
        <taxon>Ktedonobacterales</taxon>
        <taxon>Dictyobacteraceae</taxon>
        <taxon>Dictyobacter</taxon>
    </lineage>
</organism>
<evidence type="ECO:0000256" key="1">
    <source>
        <dbReference type="SAM" id="SignalP"/>
    </source>
</evidence>
<protein>
    <submittedName>
        <fullName evidence="2">Uncharacterized protein</fullName>
    </submittedName>
</protein>
<accession>A0ABQ3V7R1</accession>
<sequence>MKKLGHYFALSSLCLCALATNLTACDPPSVHHASAQVSVNTHHAVTAIDGFSTHSGDGYTISYPNGWQFSTNTTNTGGYVGDFFTAPAGNYVFHVYPSQDQTSAATILNQFLTGDMRSRLLPIAATITVNGVVWQQGKALTTDQVTGKPVEKIGWVAKNAVAPQRIPYFVLHADGDPAAFDQYTNTYFLPMLRSFQFTK</sequence>